<evidence type="ECO:0000313" key="2">
    <source>
        <dbReference type="Proteomes" id="UP001162483"/>
    </source>
</evidence>
<accession>A0ABN9BBC9</accession>
<dbReference type="EMBL" id="CATNWA010003232">
    <property type="protein sequence ID" value="CAI9544866.1"/>
    <property type="molecule type" value="Genomic_DNA"/>
</dbReference>
<comment type="caution">
    <text evidence="1">The sequence shown here is derived from an EMBL/GenBank/DDBJ whole genome shotgun (WGS) entry which is preliminary data.</text>
</comment>
<keyword evidence="2" id="KW-1185">Reference proteome</keyword>
<sequence length="46" mass="5266">MSTVSDHLLYHVSSLRPSILSCLQSLTISYIMSVVSDHLFYHFHSL</sequence>
<gene>
    <name evidence="1" type="ORF">SPARVUS_LOCUS2559511</name>
</gene>
<proteinExistence type="predicted"/>
<evidence type="ECO:0000313" key="1">
    <source>
        <dbReference type="EMBL" id="CAI9544866.1"/>
    </source>
</evidence>
<reference evidence="1" key="1">
    <citation type="submission" date="2023-05" db="EMBL/GenBank/DDBJ databases">
        <authorList>
            <person name="Stuckert A."/>
        </authorList>
    </citation>
    <scope>NUCLEOTIDE SEQUENCE</scope>
</reference>
<organism evidence="1 2">
    <name type="scientific">Staurois parvus</name>
    <dbReference type="NCBI Taxonomy" id="386267"/>
    <lineage>
        <taxon>Eukaryota</taxon>
        <taxon>Metazoa</taxon>
        <taxon>Chordata</taxon>
        <taxon>Craniata</taxon>
        <taxon>Vertebrata</taxon>
        <taxon>Euteleostomi</taxon>
        <taxon>Amphibia</taxon>
        <taxon>Batrachia</taxon>
        <taxon>Anura</taxon>
        <taxon>Neobatrachia</taxon>
        <taxon>Ranoidea</taxon>
        <taxon>Ranidae</taxon>
        <taxon>Staurois</taxon>
    </lineage>
</organism>
<protein>
    <submittedName>
        <fullName evidence="1">Uncharacterized protein</fullName>
    </submittedName>
</protein>
<dbReference type="Proteomes" id="UP001162483">
    <property type="component" value="Unassembled WGS sequence"/>
</dbReference>
<name>A0ABN9BBC9_9NEOB</name>